<dbReference type="InterPro" id="IPR034122">
    <property type="entry name" value="Retropepsin-like_bacterial"/>
</dbReference>
<dbReference type="NCBIfam" id="TIGR02281">
    <property type="entry name" value="clan_AA_DTGA"/>
    <property type="match status" value="1"/>
</dbReference>
<evidence type="ECO:0008006" key="3">
    <source>
        <dbReference type="Google" id="ProtNLM"/>
    </source>
</evidence>
<gene>
    <name evidence="1" type="ORF">B1A74_13940</name>
</gene>
<dbReference type="SUPFAM" id="SSF50630">
    <property type="entry name" value="Acid proteases"/>
    <property type="match status" value="1"/>
</dbReference>
<dbReference type="InterPro" id="IPR011969">
    <property type="entry name" value="Clan_AA_Asp_peptidase_C"/>
</dbReference>
<proteinExistence type="predicted"/>
<dbReference type="Pfam" id="PF13650">
    <property type="entry name" value="Asp_protease_2"/>
    <property type="match status" value="1"/>
</dbReference>
<keyword evidence="2" id="KW-1185">Reference proteome</keyword>
<sequence>MCLGFLQVAPLSAGEITVHAVFDGQAVISVDGERAVVAEGESGPGGVRVLQAGGGRVQVEFAGETRWLDRGAGASRGGVTGGAGGAAGKAVGPGVTVYTDSRGVHSLTVGVNGRAITMEVDREAESVMLRERDAERAGVDADAGNTVHLRTERGRVNARRVTLDEVRVGGIRRSGVSAVIVPDDHIHRARLGRTFLDRVEVEPSGDALILR</sequence>
<protein>
    <recommendedName>
        <fullName evidence="3">TIGR02281 family clan AA aspartic protease</fullName>
    </recommendedName>
</protein>
<name>A0A1V2ZUT8_9GAMM</name>
<dbReference type="Gene3D" id="2.40.70.10">
    <property type="entry name" value="Acid Proteases"/>
    <property type="match status" value="1"/>
</dbReference>
<dbReference type="CDD" id="cd05483">
    <property type="entry name" value="retropepsin_like_bacteria"/>
    <property type="match status" value="1"/>
</dbReference>
<organism evidence="1 2">
    <name type="scientific">Thioalkalivibrio halophilus</name>
    <dbReference type="NCBI Taxonomy" id="252474"/>
    <lineage>
        <taxon>Bacteria</taxon>
        <taxon>Pseudomonadati</taxon>
        <taxon>Pseudomonadota</taxon>
        <taxon>Gammaproteobacteria</taxon>
        <taxon>Chromatiales</taxon>
        <taxon>Ectothiorhodospiraceae</taxon>
        <taxon>Thioalkalivibrio</taxon>
    </lineage>
</organism>
<dbReference type="STRING" id="252474.B1A74_13940"/>
<dbReference type="AlphaFoldDB" id="A0A1V2ZUT8"/>
<evidence type="ECO:0000313" key="2">
    <source>
        <dbReference type="Proteomes" id="UP000189177"/>
    </source>
</evidence>
<dbReference type="EMBL" id="MUZR01000094">
    <property type="protein sequence ID" value="OOC08878.1"/>
    <property type="molecule type" value="Genomic_DNA"/>
</dbReference>
<dbReference type="InterPro" id="IPR021109">
    <property type="entry name" value="Peptidase_aspartic_dom_sf"/>
</dbReference>
<comment type="caution">
    <text evidence="1">The sequence shown here is derived from an EMBL/GenBank/DDBJ whole genome shotgun (WGS) entry which is preliminary data.</text>
</comment>
<dbReference type="OrthoDB" id="185963at2"/>
<dbReference type="Proteomes" id="UP000189177">
    <property type="component" value="Unassembled WGS sequence"/>
</dbReference>
<reference evidence="1 2" key="1">
    <citation type="submission" date="2017-02" db="EMBL/GenBank/DDBJ databases">
        <title>Genomic diversity within the haloalkaliphilic genus Thioalkalivibrio.</title>
        <authorList>
            <person name="Ahn A.-C."/>
            <person name="Meier-Kolthoff J."/>
            <person name="Overmars L."/>
            <person name="Richter M."/>
            <person name="Woyke T."/>
            <person name="Sorokin D.Y."/>
            <person name="Muyzer G."/>
        </authorList>
    </citation>
    <scope>NUCLEOTIDE SEQUENCE [LARGE SCALE GENOMIC DNA]</scope>
    <source>
        <strain evidence="1 2">HL17</strain>
    </source>
</reference>
<accession>A0A1V2ZUT8</accession>
<evidence type="ECO:0000313" key="1">
    <source>
        <dbReference type="EMBL" id="OOC08878.1"/>
    </source>
</evidence>